<name>A0A0B8MYV7_TALPI</name>
<sequence>METPSKKEFQIGWICALPIEAAAAIQMLDENFGILQEQERSDTNTYTLGRIGRHHVVIACLPDGQYGTTSATTVAINMMRTFSDSLRIGLMVGIGGGAPSAEHDIRLGDIVISRPQGSHGGVIQHDMRKINKDGKVHLIGSLNSPPKPMLNALAQMRAAELYDDPQYPRYLQEAIGRNTRTRKNFSRPDDKFDRLFKQEHEHLDDATSCDLCPVIWEEDRFAREDSDPHTHYGTIASGNTLIKNGKIREAIRKETEQQITTILSTVKEIRKDTHSTDATVKKLSQRGDDQEFQIIMNWLTPVNYALQQSDLIARRQEGTGEWLLKSNQFQQWLAQSNQTLFCPGMPGAGKTILTSIVIRYLHDKFGNDPTVGIAYLYCNFRQQHEQKSADLVVSLLKQLAQEQPSVPEAVRNLYNLHKAKQTRPSPDEIRNILHHIAVTYSRIFIIVDALDECQLSYEGREVFLREIFHLQAKAGINIFATSRYIQDIEAKFDQSIRLEIRASDTDVERYLDQKLQDFPSWILKDSSLQTEIKSKIARAVDGMFLLAQLYVDSLARKTTTKAIRIALGELEVLPEAPNDRPKTLDRAYLEAMERIQVQTPEHRELAMQALSWISCAKRRLTSAELQHALAVEVKESLLDPENIADIGFVVSMCAGLVTFDKESDVIRLVHYTTQEYFERNWATWFPNAHTDITEKCVTYLLFQDFEAGCTPTNHDLVERFKSHILYHYAAQNWGYHAVESSIEGGELILDLLKTKSKVSACSQAMLYDGYGLLIERYERLLISGLPYETEMTGMHLAAYFGLSKSTSALLEISPDADAKDYFGRTPLSWAAENGHEAVIKLLLDKNADVEVTDGLGQTPLSQAAINDEYGQTPLSWAAEKGHEAVVKLLLDKNADVDSKDKHGQTPLSWAANHGHEAVVKLLLSKYAGVDSKDYGHGQISG</sequence>
<dbReference type="InterPro" id="IPR054471">
    <property type="entry name" value="GPIID_WHD"/>
</dbReference>
<evidence type="ECO:0000256" key="1">
    <source>
        <dbReference type="ARBA" id="ARBA00022737"/>
    </source>
</evidence>
<dbReference type="Pfam" id="PF12796">
    <property type="entry name" value="Ank_2"/>
    <property type="match status" value="2"/>
</dbReference>
<dbReference type="Gene3D" id="1.25.40.20">
    <property type="entry name" value="Ankyrin repeat-containing domain"/>
    <property type="match status" value="2"/>
</dbReference>
<evidence type="ECO:0000313" key="6">
    <source>
        <dbReference type="Proteomes" id="UP000053095"/>
    </source>
</evidence>
<accession>A0A0B8MYV7</accession>
<dbReference type="InterPro" id="IPR036770">
    <property type="entry name" value="Ankyrin_rpt-contain_sf"/>
</dbReference>
<dbReference type="Gene3D" id="3.40.50.300">
    <property type="entry name" value="P-loop containing nucleotide triphosphate hydrolases"/>
    <property type="match status" value="1"/>
</dbReference>
<dbReference type="SUPFAM" id="SSF53167">
    <property type="entry name" value="Purine and uridine phosphorylases"/>
    <property type="match status" value="1"/>
</dbReference>
<evidence type="ECO:0000259" key="4">
    <source>
        <dbReference type="Pfam" id="PF24883"/>
    </source>
</evidence>
<dbReference type="InterPro" id="IPR002110">
    <property type="entry name" value="Ankyrin_rpt"/>
</dbReference>
<dbReference type="EMBL" id="DF933839">
    <property type="protein sequence ID" value="GAM42216.1"/>
    <property type="molecule type" value="Genomic_DNA"/>
</dbReference>
<organism evidence="5 6">
    <name type="scientific">Talaromyces pinophilus</name>
    <name type="common">Penicillium pinophilum</name>
    <dbReference type="NCBI Taxonomy" id="128442"/>
    <lineage>
        <taxon>Eukaryota</taxon>
        <taxon>Fungi</taxon>
        <taxon>Dikarya</taxon>
        <taxon>Ascomycota</taxon>
        <taxon>Pezizomycotina</taxon>
        <taxon>Eurotiomycetes</taxon>
        <taxon>Eurotiomycetidae</taxon>
        <taxon>Eurotiales</taxon>
        <taxon>Trichocomaceae</taxon>
        <taxon>Talaromyces</taxon>
        <taxon>Talaromyces sect. Talaromyces</taxon>
    </lineage>
</organism>
<dbReference type="InterPro" id="IPR027417">
    <property type="entry name" value="P-loop_NTPase"/>
</dbReference>
<keyword evidence="1" id="KW-0677">Repeat</keyword>
<dbReference type="PANTHER" id="PTHR10039">
    <property type="entry name" value="AMELOGENIN"/>
    <property type="match status" value="1"/>
</dbReference>
<keyword evidence="6" id="KW-1185">Reference proteome</keyword>
<dbReference type="PRINTS" id="PR01415">
    <property type="entry name" value="ANKYRIN"/>
</dbReference>
<evidence type="ECO:0000259" key="3">
    <source>
        <dbReference type="Pfam" id="PF22939"/>
    </source>
</evidence>
<dbReference type="SUPFAM" id="SSF52540">
    <property type="entry name" value="P-loop containing nucleoside triphosphate hydrolases"/>
    <property type="match status" value="1"/>
</dbReference>
<dbReference type="SMART" id="SM00248">
    <property type="entry name" value="ANK"/>
    <property type="match status" value="4"/>
</dbReference>
<evidence type="ECO:0000313" key="5">
    <source>
        <dbReference type="EMBL" id="GAM42216.1"/>
    </source>
</evidence>
<dbReference type="InterPro" id="IPR056884">
    <property type="entry name" value="NPHP3-like_N"/>
</dbReference>
<dbReference type="SUPFAM" id="SSF48403">
    <property type="entry name" value="Ankyrin repeat"/>
    <property type="match status" value="1"/>
</dbReference>
<feature type="repeat" description="ANK" evidence="2">
    <location>
        <begin position="902"/>
        <end position="934"/>
    </location>
</feature>
<gene>
    <name evidence="5" type="ORF">TCE0_043f15975</name>
</gene>
<proteinExistence type="predicted"/>
<dbReference type="Proteomes" id="UP000053095">
    <property type="component" value="Unassembled WGS sequence"/>
</dbReference>
<dbReference type="AlphaFoldDB" id="A0A0B8MYV7"/>
<dbReference type="PANTHER" id="PTHR10039:SF15">
    <property type="entry name" value="NACHT DOMAIN-CONTAINING PROTEIN"/>
    <property type="match status" value="1"/>
</dbReference>
<dbReference type="GO" id="GO:0009116">
    <property type="term" value="P:nucleoside metabolic process"/>
    <property type="evidence" value="ECO:0007669"/>
    <property type="project" value="InterPro"/>
</dbReference>
<dbReference type="Gene3D" id="3.40.50.1580">
    <property type="entry name" value="Nucleoside phosphorylase domain"/>
    <property type="match status" value="1"/>
</dbReference>
<feature type="repeat" description="ANK" evidence="2">
    <location>
        <begin position="822"/>
        <end position="854"/>
    </location>
</feature>
<feature type="repeat" description="ANK" evidence="2">
    <location>
        <begin position="869"/>
        <end position="901"/>
    </location>
</feature>
<feature type="domain" description="Nephrocystin 3-like N-terminal" evidence="4">
    <location>
        <begin position="318"/>
        <end position="483"/>
    </location>
</feature>
<dbReference type="Pfam" id="PF24883">
    <property type="entry name" value="NPHP3_N"/>
    <property type="match status" value="1"/>
</dbReference>
<dbReference type="Pfam" id="PF22939">
    <property type="entry name" value="WHD_GPIID"/>
    <property type="match status" value="1"/>
</dbReference>
<evidence type="ECO:0000256" key="2">
    <source>
        <dbReference type="PROSITE-ProRule" id="PRU00023"/>
    </source>
</evidence>
<dbReference type="PROSITE" id="PS50088">
    <property type="entry name" value="ANK_REPEAT"/>
    <property type="match status" value="3"/>
</dbReference>
<protein>
    <submittedName>
        <fullName evidence="5">Uncharacterized protein</fullName>
    </submittedName>
</protein>
<dbReference type="GO" id="GO:0003824">
    <property type="term" value="F:catalytic activity"/>
    <property type="evidence" value="ECO:0007669"/>
    <property type="project" value="InterPro"/>
</dbReference>
<dbReference type="InterPro" id="IPR035994">
    <property type="entry name" value="Nucleoside_phosphorylase_sf"/>
</dbReference>
<reference evidence="6" key="1">
    <citation type="journal article" date="2015" name="Genome Announc.">
        <title>Draft genome sequence of Talaromyces cellulolyticus strain Y-94, a source of lignocellulosic biomass-degrading enzymes.</title>
        <authorList>
            <person name="Fujii T."/>
            <person name="Koike H."/>
            <person name="Sawayama S."/>
            <person name="Yano S."/>
            <person name="Inoue H."/>
        </authorList>
    </citation>
    <scope>NUCLEOTIDE SEQUENCE [LARGE SCALE GENOMIC DNA]</scope>
    <source>
        <strain evidence="6">Y-94</strain>
    </source>
</reference>
<dbReference type="PROSITE" id="PS50297">
    <property type="entry name" value="ANK_REP_REGION"/>
    <property type="match status" value="3"/>
</dbReference>
<feature type="domain" description="GPI inositol-deacylase winged helix" evidence="3">
    <location>
        <begin position="599"/>
        <end position="677"/>
    </location>
</feature>
<keyword evidence="2" id="KW-0040">ANK repeat</keyword>